<sequence length="431" mass="46170">MNTEKSRTARWRRITGACLAVALGTSLAACAPAEQARVKLDFFQFKPEAVAEFKALVSEFEAQNPDIDVVINAVPDPDTAIRTLLVKGKTPDVLTLNGNGNFADLAASCVFADLSAFPSASRVKPEVQEILNSLGTCHGSETNGLPFANNASAILYNPDIFAKHNVEIPRTWDELIAAAETFKANGVAPFYMTLKDAWTVLPTYVNLAGNLQPRGFFEDIRAAAWTPQTGTHGFAKDGKEAAEKLKQLFGYRQPGADSAGYSDGNAAFAAGKSAMYLQGSFAIPAIRAANPEARIASFPYPTTNNPAETTLVTGVDVTLAMGRETKHPKEAAAFIEFLMRSEAMKAYTTAQSAIVPLADAGSIADPALEGVQDIFGEGRLIGYFDHQVPTSIPFTAMLQQFMLDGDTAAFLHRADNEFAKAAARTSTKKGE</sequence>
<keyword evidence="10" id="KW-1185">Reference proteome</keyword>
<evidence type="ECO:0000313" key="10">
    <source>
        <dbReference type="Proteomes" id="UP001296993"/>
    </source>
</evidence>
<dbReference type="PANTHER" id="PTHR43649:SF33">
    <property type="entry name" value="POLYGALACTURONAN_RHAMNOGALACTURONAN-BINDING PROTEIN YTCQ"/>
    <property type="match status" value="1"/>
</dbReference>
<gene>
    <name evidence="9" type="ORF">JOF47_001910</name>
</gene>
<evidence type="ECO:0000256" key="8">
    <source>
        <dbReference type="SAM" id="SignalP"/>
    </source>
</evidence>
<dbReference type="InterPro" id="IPR050490">
    <property type="entry name" value="Bact_solute-bd_prot1"/>
</dbReference>
<dbReference type="PROSITE" id="PS01037">
    <property type="entry name" value="SBP_BACTERIAL_1"/>
    <property type="match status" value="1"/>
</dbReference>
<evidence type="ECO:0000256" key="6">
    <source>
        <dbReference type="ARBA" id="ARBA00023139"/>
    </source>
</evidence>
<comment type="similarity">
    <text evidence="1">Belongs to the bacterial solute-binding protein 1 family.</text>
</comment>
<dbReference type="EMBL" id="JAGIOF010000001">
    <property type="protein sequence ID" value="MBP2386399.1"/>
    <property type="molecule type" value="Genomic_DNA"/>
</dbReference>
<dbReference type="PROSITE" id="PS51257">
    <property type="entry name" value="PROKAR_LIPOPROTEIN"/>
    <property type="match status" value="1"/>
</dbReference>
<evidence type="ECO:0000256" key="2">
    <source>
        <dbReference type="ARBA" id="ARBA00022448"/>
    </source>
</evidence>
<dbReference type="PANTHER" id="PTHR43649">
    <property type="entry name" value="ARABINOSE-BINDING PROTEIN-RELATED"/>
    <property type="match status" value="1"/>
</dbReference>
<keyword evidence="4 8" id="KW-0732">Signal</keyword>
<reference evidence="9 10" key="1">
    <citation type="submission" date="2021-03" db="EMBL/GenBank/DDBJ databases">
        <title>Sequencing the genomes of 1000 actinobacteria strains.</title>
        <authorList>
            <person name="Klenk H.-P."/>
        </authorList>
    </citation>
    <scope>NUCLEOTIDE SEQUENCE [LARGE SCALE GENOMIC DNA]</scope>
    <source>
        <strain evidence="9 10">DSM 15797</strain>
    </source>
</reference>
<comment type="caution">
    <text evidence="9">The sequence shown here is derived from an EMBL/GenBank/DDBJ whole genome shotgun (WGS) entry which is preliminary data.</text>
</comment>
<evidence type="ECO:0000256" key="5">
    <source>
        <dbReference type="ARBA" id="ARBA00023136"/>
    </source>
</evidence>
<accession>A0ABS4XD63</accession>
<name>A0ABS4XD63_9MICC</name>
<dbReference type="InterPro" id="IPR006059">
    <property type="entry name" value="SBP"/>
</dbReference>
<evidence type="ECO:0000256" key="7">
    <source>
        <dbReference type="ARBA" id="ARBA00023288"/>
    </source>
</evidence>
<keyword evidence="2" id="KW-0813">Transport</keyword>
<protein>
    <submittedName>
        <fullName evidence="9">Raffinose/stachyose/melibiose transport system substrate-binding protein</fullName>
    </submittedName>
</protein>
<evidence type="ECO:0000256" key="4">
    <source>
        <dbReference type="ARBA" id="ARBA00022729"/>
    </source>
</evidence>
<dbReference type="InterPro" id="IPR006061">
    <property type="entry name" value="SBP_1_CS"/>
</dbReference>
<dbReference type="Gene3D" id="3.40.190.10">
    <property type="entry name" value="Periplasmic binding protein-like II"/>
    <property type="match status" value="2"/>
</dbReference>
<feature type="chain" id="PRO_5045762091" evidence="8">
    <location>
        <begin position="29"/>
        <end position="431"/>
    </location>
</feature>
<keyword evidence="7" id="KW-0449">Lipoprotein</keyword>
<keyword evidence="6" id="KW-0564">Palmitate</keyword>
<evidence type="ECO:0000256" key="3">
    <source>
        <dbReference type="ARBA" id="ARBA00022475"/>
    </source>
</evidence>
<feature type="signal peptide" evidence="8">
    <location>
        <begin position="1"/>
        <end position="28"/>
    </location>
</feature>
<organism evidence="9 10">
    <name type="scientific">Paeniglutamicibacter kerguelensis</name>
    <dbReference type="NCBI Taxonomy" id="254788"/>
    <lineage>
        <taxon>Bacteria</taxon>
        <taxon>Bacillati</taxon>
        <taxon>Actinomycetota</taxon>
        <taxon>Actinomycetes</taxon>
        <taxon>Micrococcales</taxon>
        <taxon>Micrococcaceae</taxon>
        <taxon>Paeniglutamicibacter</taxon>
    </lineage>
</organism>
<dbReference type="Pfam" id="PF01547">
    <property type="entry name" value="SBP_bac_1"/>
    <property type="match status" value="1"/>
</dbReference>
<evidence type="ECO:0000256" key="1">
    <source>
        <dbReference type="ARBA" id="ARBA00008520"/>
    </source>
</evidence>
<dbReference type="Proteomes" id="UP001296993">
    <property type="component" value="Unassembled WGS sequence"/>
</dbReference>
<keyword evidence="3" id="KW-1003">Cell membrane</keyword>
<keyword evidence="5" id="KW-0472">Membrane</keyword>
<dbReference type="SUPFAM" id="SSF53850">
    <property type="entry name" value="Periplasmic binding protein-like II"/>
    <property type="match status" value="1"/>
</dbReference>
<dbReference type="RefSeq" id="WP_209997301.1">
    <property type="nucleotide sequence ID" value="NZ_BAAAJY010000002.1"/>
</dbReference>
<proteinExistence type="inferred from homology"/>
<evidence type="ECO:0000313" key="9">
    <source>
        <dbReference type="EMBL" id="MBP2386399.1"/>
    </source>
</evidence>